<keyword evidence="2" id="KW-1185">Reference proteome</keyword>
<dbReference type="FunCoup" id="A0A6J2Y542">
    <property type="interactions" value="684"/>
</dbReference>
<evidence type="ECO:0000313" key="3">
    <source>
        <dbReference type="RefSeq" id="XP_030758777.1"/>
    </source>
</evidence>
<organism evidence="2 3">
    <name type="scientific">Sitophilus oryzae</name>
    <name type="common">Rice weevil</name>
    <name type="synonym">Curculio oryzae</name>
    <dbReference type="NCBI Taxonomy" id="7048"/>
    <lineage>
        <taxon>Eukaryota</taxon>
        <taxon>Metazoa</taxon>
        <taxon>Ecdysozoa</taxon>
        <taxon>Arthropoda</taxon>
        <taxon>Hexapoda</taxon>
        <taxon>Insecta</taxon>
        <taxon>Pterygota</taxon>
        <taxon>Neoptera</taxon>
        <taxon>Endopterygota</taxon>
        <taxon>Coleoptera</taxon>
        <taxon>Polyphaga</taxon>
        <taxon>Cucujiformia</taxon>
        <taxon>Curculionidae</taxon>
        <taxon>Dryophthorinae</taxon>
        <taxon>Sitophilus</taxon>
    </lineage>
</organism>
<feature type="compositionally biased region" description="Low complexity" evidence="1">
    <location>
        <begin position="104"/>
        <end position="118"/>
    </location>
</feature>
<name>A0A6J2Y542_SITOR</name>
<dbReference type="KEGG" id="soy:115884361"/>
<dbReference type="GeneID" id="115884361"/>
<protein>
    <submittedName>
        <fullName evidence="3">Coiled-coil-helix-coiled-coil-helix domain-containing protein 10, mitochondrial isoform X1</fullName>
    </submittedName>
</protein>
<dbReference type="CTD" id="51142"/>
<dbReference type="GO" id="GO:0005634">
    <property type="term" value="C:nucleus"/>
    <property type="evidence" value="ECO:0007669"/>
    <property type="project" value="TreeGrafter"/>
</dbReference>
<reference evidence="3" key="1">
    <citation type="submission" date="2025-08" db="UniProtKB">
        <authorList>
            <consortium name="RefSeq"/>
        </authorList>
    </citation>
    <scope>IDENTIFICATION</scope>
    <source>
        <tissue evidence="3">Gonads</tissue>
    </source>
</reference>
<dbReference type="OrthoDB" id="1106148at2759"/>
<feature type="compositionally biased region" description="Polar residues" evidence="1">
    <location>
        <begin position="24"/>
        <end position="42"/>
    </location>
</feature>
<sequence length="166" mass="17167">MPRRSCRSAPRAYTRHTRVPPRQPATQLRPTGTALATTSNVPSKYVPSPAPQPAQMHATPPPASQGPGLFGQMAATAGGVAVGSAIGHTVGHAVTGLFSGSSDQPAAQEAAPVAAPVQNSQTSEPSGPCAWEIKQFLQCASTQPDLTLCQGFNEAIQQCKIRNNSS</sequence>
<dbReference type="AlphaFoldDB" id="A0A6J2Y542"/>
<feature type="region of interest" description="Disordered" evidence="1">
    <location>
        <begin position="101"/>
        <end position="126"/>
    </location>
</feature>
<dbReference type="InterPro" id="IPR055304">
    <property type="entry name" value="CHCHD2/10-like"/>
</dbReference>
<dbReference type="PANTHER" id="PTHR13523:SF2">
    <property type="entry name" value="COILED-COIL-HELIX-COILED-COIL-HELIX DOMAIN CONTAINING 2, ISOFORM A-RELATED"/>
    <property type="match status" value="1"/>
</dbReference>
<dbReference type="RefSeq" id="XP_030758777.1">
    <property type="nucleotide sequence ID" value="XM_030902917.1"/>
</dbReference>
<dbReference type="PANTHER" id="PTHR13523">
    <property type="entry name" value="COILED-COIL-HELIX-COILED-COIL-HELIX DOMAIN CONTAINING 2/NUR77"/>
    <property type="match status" value="1"/>
</dbReference>
<evidence type="ECO:0000313" key="2">
    <source>
        <dbReference type="Proteomes" id="UP000504635"/>
    </source>
</evidence>
<dbReference type="Proteomes" id="UP000504635">
    <property type="component" value="Unplaced"/>
</dbReference>
<gene>
    <name evidence="3" type="primary">LOC115884361</name>
</gene>
<feature type="region of interest" description="Disordered" evidence="1">
    <location>
        <begin position="1"/>
        <end position="70"/>
    </location>
</feature>
<dbReference type="InParanoid" id="A0A6J2Y542"/>
<accession>A0A6J2Y542</accession>
<proteinExistence type="predicted"/>
<evidence type="ECO:0000256" key="1">
    <source>
        <dbReference type="SAM" id="MobiDB-lite"/>
    </source>
</evidence>
<dbReference type="GO" id="GO:0005739">
    <property type="term" value="C:mitochondrion"/>
    <property type="evidence" value="ECO:0007669"/>
    <property type="project" value="TreeGrafter"/>
</dbReference>
<dbReference type="GO" id="GO:0007005">
    <property type="term" value="P:mitochondrion organization"/>
    <property type="evidence" value="ECO:0007669"/>
    <property type="project" value="InterPro"/>
</dbReference>